<reference evidence="2" key="1">
    <citation type="submission" date="2016-12" db="EMBL/GenBank/DDBJ databases">
        <authorList>
            <person name="Meng X."/>
        </authorList>
    </citation>
    <scope>NUCLEOTIDE SEQUENCE [LARGE SCALE GENOMIC DNA]</scope>
    <source>
        <strain evidence="2">DSM 19116</strain>
    </source>
</reference>
<protein>
    <submittedName>
        <fullName evidence="1">Uncharacterized protein</fullName>
    </submittedName>
</protein>
<dbReference type="OrthoDB" id="1698584at2"/>
<gene>
    <name evidence="1" type="ORF">BSZ39_07805</name>
</gene>
<evidence type="ECO:0000313" key="2">
    <source>
        <dbReference type="Proteomes" id="UP000185628"/>
    </source>
</evidence>
<name>A0A1Q5Q1M0_9ACTO</name>
<dbReference type="RefSeq" id="WP_073716797.1">
    <property type="nucleotide sequence ID" value="NZ_MQVR01000042.1"/>
</dbReference>
<accession>A0A1Q5Q1M0</accession>
<comment type="caution">
    <text evidence="1">The sequence shown here is derived from an EMBL/GenBank/DDBJ whole genome shotgun (WGS) entry which is preliminary data.</text>
</comment>
<proteinExistence type="predicted"/>
<dbReference type="EMBL" id="MQVR01000042">
    <property type="protein sequence ID" value="OKL53741.1"/>
    <property type="molecule type" value="Genomic_DNA"/>
</dbReference>
<dbReference type="Proteomes" id="UP000185628">
    <property type="component" value="Unassembled WGS sequence"/>
</dbReference>
<evidence type="ECO:0000313" key="1">
    <source>
        <dbReference type="EMBL" id="OKL53741.1"/>
    </source>
</evidence>
<dbReference type="AlphaFoldDB" id="A0A1Q5Q1M0"/>
<organism evidence="1 2">
    <name type="scientific">Bowdeniella nasicola</name>
    <dbReference type="NCBI Taxonomy" id="208480"/>
    <lineage>
        <taxon>Bacteria</taxon>
        <taxon>Bacillati</taxon>
        <taxon>Actinomycetota</taxon>
        <taxon>Actinomycetes</taxon>
        <taxon>Actinomycetales</taxon>
        <taxon>Actinomycetaceae</taxon>
        <taxon>Bowdeniella</taxon>
    </lineage>
</organism>
<sequence>MGRIYGYYEWDETVGNPGHRDDGSLHQNLYNEDRVLSGHARFVPDEDRLNSADEYSYENTFVTSDYRRESEESNELAEAIGTLLVAVTVAGIAKAAPHVKQWWQETARPAVNRQAKRIRNIGRKKKSDEPETQVLDPARDEHAAIERDQRQVMSRQEAMARIIAGLAAKAYSDEQLRMVKSARIVDVEDYAEIEQALSQIPSEQLQALILKMVKNPALLEDGSLANLASMLNPSNQYLGLTPEPIKREDPNI</sequence>
<keyword evidence="2" id="KW-1185">Reference proteome</keyword>